<evidence type="ECO:0000259" key="1">
    <source>
        <dbReference type="PROSITE" id="PS50076"/>
    </source>
</evidence>
<protein>
    <submittedName>
        <fullName evidence="2">DnaJ-domain-containing protein 1</fullName>
    </submittedName>
</protein>
<dbReference type="Gene3D" id="1.10.287.110">
    <property type="entry name" value="DnaJ domain"/>
    <property type="match status" value="1"/>
</dbReference>
<accession>A0ABX0XMZ0</accession>
<dbReference type="SUPFAM" id="SSF46565">
    <property type="entry name" value="Chaperone J-domain"/>
    <property type="match status" value="1"/>
</dbReference>
<dbReference type="PROSITE" id="PS50076">
    <property type="entry name" value="DNAJ_2"/>
    <property type="match status" value="1"/>
</dbReference>
<evidence type="ECO:0000313" key="2">
    <source>
        <dbReference type="EMBL" id="NJC34568.1"/>
    </source>
</evidence>
<evidence type="ECO:0000313" key="3">
    <source>
        <dbReference type="Proteomes" id="UP000734218"/>
    </source>
</evidence>
<reference evidence="2 3" key="1">
    <citation type="submission" date="2020-03" db="EMBL/GenBank/DDBJ databases">
        <title>Genomic Encyclopedia of Type Strains, Phase IV (KMG-IV): sequencing the most valuable type-strain genomes for metagenomic binning, comparative biology and taxonomic classification.</title>
        <authorList>
            <person name="Goeker M."/>
        </authorList>
    </citation>
    <scope>NUCLEOTIDE SEQUENCE [LARGE SCALE GENOMIC DNA]</scope>
    <source>
        <strain evidence="2 3">DSM 27651</strain>
    </source>
</reference>
<comment type="caution">
    <text evidence="2">The sequence shown here is derived from an EMBL/GenBank/DDBJ whole genome shotgun (WGS) entry which is preliminary data.</text>
</comment>
<dbReference type="CDD" id="cd06257">
    <property type="entry name" value="DnaJ"/>
    <property type="match status" value="1"/>
</dbReference>
<dbReference type="Pfam" id="PF00226">
    <property type="entry name" value="DnaJ"/>
    <property type="match status" value="1"/>
</dbReference>
<dbReference type="PRINTS" id="PR00625">
    <property type="entry name" value="JDOMAIN"/>
</dbReference>
<dbReference type="Proteomes" id="UP000734218">
    <property type="component" value="Unassembled WGS sequence"/>
</dbReference>
<keyword evidence="3" id="KW-1185">Reference proteome</keyword>
<dbReference type="InterPro" id="IPR036869">
    <property type="entry name" value="J_dom_sf"/>
</dbReference>
<name>A0ABX0XMZ0_9SPHN</name>
<dbReference type="EMBL" id="JAATJE010000002">
    <property type="protein sequence ID" value="NJC34568.1"/>
    <property type="molecule type" value="Genomic_DNA"/>
</dbReference>
<sequence length="145" mass="16068">MCLDHVREFNAGYNFFAGMSTDEIEAAQRPTAAWERETRAFAHSGGDAPPRWSDFADPLDAIQGRFGQVRQPDRKDGKPLSAADRRALKVLGLDADADRKALRSHYSELVRKFHPDRNGGDRGHEAALQEVITAYQQLKGAAAFA</sequence>
<dbReference type="InterPro" id="IPR001623">
    <property type="entry name" value="DnaJ_domain"/>
</dbReference>
<dbReference type="SMART" id="SM00271">
    <property type="entry name" value="DnaJ"/>
    <property type="match status" value="1"/>
</dbReference>
<organism evidence="2 3">
    <name type="scientific">Sphingomonas jejuensis</name>
    <dbReference type="NCBI Taxonomy" id="904715"/>
    <lineage>
        <taxon>Bacteria</taxon>
        <taxon>Pseudomonadati</taxon>
        <taxon>Pseudomonadota</taxon>
        <taxon>Alphaproteobacteria</taxon>
        <taxon>Sphingomonadales</taxon>
        <taxon>Sphingomonadaceae</taxon>
        <taxon>Sphingomonas</taxon>
    </lineage>
</organism>
<gene>
    <name evidence="2" type="ORF">GGR88_002082</name>
</gene>
<feature type="domain" description="J" evidence="1">
    <location>
        <begin position="86"/>
        <end position="143"/>
    </location>
</feature>
<proteinExistence type="predicted"/>